<dbReference type="Pfam" id="PF01381">
    <property type="entry name" value="HTH_3"/>
    <property type="match status" value="1"/>
</dbReference>
<dbReference type="EMBL" id="SHKY01000002">
    <property type="protein sequence ID" value="RZU46557.1"/>
    <property type="molecule type" value="Genomic_DNA"/>
</dbReference>
<evidence type="ECO:0000313" key="5">
    <source>
        <dbReference type="Proteomes" id="UP000292564"/>
    </source>
</evidence>
<organism evidence="4 5">
    <name type="scientific">Krasilnikovia cinnamomea</name>
    <dbReference type="NCBI Taxonomy" id="349313"/>
    <lineage>
        <taxon>Bacteria</taxon>
        <taxon>Bacillati</taxon>
        <taxon>Actinomycetota</taxon>
        <taxon>Actinomycetes</taxon>
        <taxon>Micromonosporales</taxon>
        <taxon>Micromonosporaceae</taxon>
        <taxon>Krasilnikovia</taxon>
    </lineage>
</organism>
<keyword evidence="5" id="KW-1185">Reference proteome</keyword>
<reference evidence="4 5" key="1">
    <citation type="submission" date="2019-02" db="EMBL/GenBank/DDBJ databases">
        <title>Sequencing the genomes of 1000 actinobacteria strains.</title>
        <authorList>
            <person name="Klenk H.-P."/>
        </authorList>
    </citation>
    <scope>NUCLEOTIDE SEQUENCE [LARGE SCALE GENOMIC DNA]</scope>
    <source>
        <strain evidence="4 5">DSM 45162</strain>
    </source>
</reference>
<dbReference type="PANTHER" id="PTHR46558">
    <property type="entry name" value="TRACRIPTIONAL REGULATORY PROTEIN-RELATED-RELATED"/>
    <property type="match status" value="1"/>
</dbReference>
<dbReference type="RefSeq" id="WP_207230181.1">
    <property type="nucleotide sequence ID" value="NZ_SHKY01000002.1"/>
</dbReference>
<dbReference type="PROSITE" id="PS50943">
    <property type="entry name" value="HTH_CROC1"/>
    <property type="match status" value="2"/>
</dbReference>
<gene>
    <name evidence="4" type="ORF">EV385_6631</name>
</gene>
<dbReference type="AlphaFoldDB" id="A0A4Q7Z7T8"/>
<accession>A0A4Q7Z7T8</accession>
<sequence length="188" mass="20341">MTDETLGGRLRRYRVARDLTQRGIAEKLFEAETADREQTPSLTEAARRIATLTVSVSQYEAGRRPSARVLRMLADIFEVDVAELAGLQVARKAAKGDAEAEPPGESETRTGPPTLQELRTRRGLTQAEVAQALGITRAAYAFVEQGRSGLADSHAPMLAQLLRVTPQRLALALPTPSEPSPPADRADA</sequence>
<protein>
    <submittedName>
        <fullName evidence="4">DNA-binding XRE family transcriptional regulator</fullName>
    </submittedName>
</protein>
<evidence type="ECO:0000313" key="4">
    <source>
        <dbReference type="EMBL" id="RZU46557.1"/>
    </source>
</evidence>
<dbReference type="GO" id="GO:0003677">
    <property type="term" value="F:DNA binding"/>
    <property type="evidence" value="ECO:0007669"/>
    <property type="project" value="UniProtKB-KW"/>
</dbReference>
<feature type="domain" description="HTH cro/C1-type" evidence="3">
    <location>
        <begin position="10"/>
        <end position="84"/>
    </location>
</feature>
<comment type="caution">
    <text evidence="4">The sequence shown here is derived from an EMBL/GenBank/DDBJ whole genome shotgun (WGS) entry which is preliminary data.</text>
</comment>
<feature type="domain" description="HTH cro/C1-type" evidence="3">
    <location>
        <begin position="115"/>
        <end position="169"/>
    </location>
</feature>
<dbReference type="Gene3D" id="1.10.260.40">
    <property type="entry name" value="lambda repressor-like DNA-binding domains"/>
    <property type="match status" value="2"/>
</dbReference>
<evidence type="ECO:0000256" key="2">
    <source>
        <dbReference type="SAM" id="MobiDB-lite"/>
    </source>
</evidence>
<dbReference type="InterPro" id="IPR001387">
    <property type="entry name" value="Cro/C1-type_HTH"/>
</dbReference>
<dbReference type="InterPro" id="IPR010982">
    <property type="entry name" value="Lambda_DNA-bd_dom_sf"/>
</dbReference>
<dbReference type="SUPFAM" id="SSF47413">
    <property type="entry name" value="lambda repressor-like DNA-binding domains"/>
    <property type="match status" value="2"/>
</dbReference>
<dbReference type="CDD" id="cd00093">
    <property type="entry name" value="HTH_XRE"/>
    <property type="match status" value="2"/>
</dbReference>
<name>A0A4Q7Z7T8_9ACTN</name>
<proteinExistence type="predicted"/>
<keyword evidence="1 4" id="KW-0238">DNA-binding</keyword>
<dbReference type="PANTHER" id="PTHR46558:SF4">
    <property type="entry name" value="DNA-BIDING PHAGE PROTEIN"/>
    <property type="match status" value="1"/>
</dbReference>
<feature type="region of interest" description="Disordered" evidence="2">
    <location>
        <begin position="94"/>
        <end position="116"/>
    </location>
</feature>
<dbReference type="SMART" id="SM00530">
    <property type="entry name" value="HTH_XRE"/>
    <property type="match status" value="2"/>
</dbReference>
<evidence type="ECO:0000259" key="3">
    <source>
        <dbReference type="PROSITE" id="PS50943"/>
    </source>
</evidence>
<dbReference type="Proteomes" id="UP000292564">
    <property type="component" value="Unassembled WGS sequence"/>
</dbReference>
<evidence type="ECO:0000256" key="1">
    <source>
        <dbReference type="ARBA" id="ARBA00023125"/>
    </source>
</evidence>